<dbReference type="STRING" id="318479.A0A0N4UA59"/>
<dbReference type="WBParaSite" id="DME_0000401401-mRNA-1">
    <property type="protein sequence ID" value="DME_0000401401-mRNA-1"/>
    <property type="gene ID" value="DME_0000401401"/>
</dbReference>
<dbReference type="Proteomes" id="UP000274756">
    <property type="component" value="Unassembled WGS sequence"/>
</dbReference>
<feature type="transmembrane region" description="Helical" evidence="1">
    <location>
        <begin position="57"/>
        <end position="85"/>
    </location>
</feature>
<dbReference type="EMBL" id="UYYG01000003">
    <property type="protein sequence ID" value="VDN50405.1"/>
    <property type="molecule type" value="Genomic_DNA"/>
</dbReference>
<keyword evidence="4" id="KW-1185">Reference proteome</keyword>
<feature type="transmembrane region" description="Helical" evidence="1">
    <location>
        <begin position="97"/>
        <end position="117"/>
    </location>
</feature>
<keyword evidence="1" id="KW-0812">Transmembrane</keyword>
<evidence type="ECO:0000313" key="5">
    <source>
        <dbReference type="WBParaSite" id="DME_0000401401-mRNA-1"/>
    </source>
</evidence>
<proteinExistence type="predicted"/>
<keyword evidence="1" id="KW-0472">Membrane</keyword>
<reference evidence="2 4" key="2">
    <citation type="submission" date="2018-11" db="EMBL/GenBank/DDBJ databases">
        <authorList>
            <consortium name="Pathogen Informatics"/>
        </authorList>
    </citation>
    <scope>NUCLEOTIDE SEQUENCE [LARGE SCALE GENOMIC DNA]</scope>
</reference>
<evidence type="ECO:0000313" key="2">
    <source>
        <dbReference type="EMBL" id="VDN50405.1"/>
    </source>
</evidence>
<sequence length="144" mass="16321">MNIKREASDMIKYYEGENHETDSAAGLYFIQNIYVMVIHMTYWLLALTSVQLSNDYLTGYFISGFVDLPPALISVFLFCFALLIAEMIPTSESFGDRTPLLILAILSVIAAFLILTVPETKGKRMPEDANEFDAGWFLAWLGYR</sequence>
<gene>
    <name evidence="2" type="ORF">DME_LOCUS378</name>
</gene>
<evidence type="ECO:0000313" key="4">
    <source>
        <dbReference type="Proteomes" id="UP000274756"/>
    </source>
</evidence>
<keyword evidence="1" id="KW-1133">Transmembrane helix</keyword>
<accession>A0A0N4UA59</accession>
<dbReference type="OrthoDB" id="3936150at2759"/>
<feature type="transmembrane region" description="Helical" evidence="1">
    <location>
        <begin position="25"/>
        <end position="45"/>
    </location>
</feature>
<dbReference type="AlphaFoldDB" id="A0A0N4UA59"/>
<organism evidence="3 5">
    <name type="scientific">Dracunculus medinensis</name>
    <name type="common">Guinea worm</name>
    <dbReference type="NCBI Taxonomy" id="318479"/>
    <lineage>
        <taxon>Eukaryota</taxon>
        <taxon>Metazoa</taxon>
        <taxon>Ecdysozoa</taxon>
        <taxon>Nematoda</taxon>
        <taxon>Chromadorea</taxon>
        <taxon>Rhabditida</taxon>
        <taxon>Spirurina</taxon>
        <taxon>Dracunculoidea</taxon>
        <taxon>Dracunculidae</taxon>
        <taxon>Dracunculus</taxon>
    </lineage>
</organism>
<protein>
    <submittedName>
        <fullName evidence="5">Aa_trans domain-containing protein</fullName>
    </submittedName>
</protein>
<name>A0A0N4UA59_DRAME</name>
<dbReference type="Proteomes" id="UP000038040">
    <property type="component" value="Unplaced"/>
</dbReference>
<reference evidence="5" key="1">
    <citation type="submission" date="2017-02" db="UniProtKB">
        <authorList>
            <consortium name="WormBaseParasite"/>
        </authorList>
    </citation>
    <scope>IDENTIFICATION</scope>
</reference>
<evidence type="ECO:0000313" key="3">
    <source>
        <dbReference type="Proteomes" id="UP000038040"/>
    </source>
</evidence>
<evidence type="ECO:0000256" key="1">
    <source>
        <dbReference type="SAM" id="Phobius"/>
    </source>
</evidence>